<protein>
    <submittedName>
        <fullName evidence="1">Uncharacterized protein</fullName>
    </submittedName>
</protein>
<gene>
    <name evidence="1" type="ORF">Pan161_27720</name>
</gene>
<sequence length="96" mass="11469">MTYPLAPEPTLRAALRVLYVAAYTTRNWTLKEEISREQINDLWEAIHPIPSLIKHWRGDEECQRELRMYFHSYDERGWDGLKLEVIFDDALNHPDL</sequence>
<proteinExistence type="predicted"/>
<organism evidence="1 2">
    <name type="scientific">Gimesia algae</name>
    <dbReference type="NCBI Taxonomy" id="2527971"/>
    <lineage>
        <taxon>Bacteria</taxon>
        <taxon>Pseudomonadati</taxon>
        <taxon>Planctomycetota</taxon>
        <taxon>Planctomycetia</taxon>
        <taxon>Planctomycetales</taxon>
        <taxon>Planctomycetaceae</taxon>
        <taxon>Gimesia</taxon>
    </lineage>
</organism>
<evidence type="ECO:0000313" key="1">
    <source>
        <dbReference type="EMBL" id="QDT91117.1"/>
    </source>
</evidence>
<reference evidence="1 2" key="1">
    <citation type="submission" date="2019-02" db="EMBL/GenBank/DDBJ databases">
        <title>Deep-cultivation of Planctomycetes and their phenomic and genomic characterization uncovers novel biology.</title>
        <authorList>
            <person name="Wiegand S."/>
            <person name="Jogler M."/>
            <person name="Boedeker C."/>
            <person name="Pinto D."/>
            <person name="Vollmers J."/>
            <person name="Rivas-Marin E."/>
            <person name="Kohn T."/>
            <person name="Peeters S.H."/>
            <person name="Heuer A."/>
            <person name="Rast P."/>
            <person name="Oberbeckmann S."/>
            <person name="Bunk B."/>
            <person name="Jeske O."/>
            <person name="Meyerdierks A."/>
            <person name="Storesund J.E."/>
            <person name="Kallscheuer N."/>
            <person name="Luecker S."/>
            <person name="Lage O.M."/>
            <person name="Pohl T."/>
            <person name="Merkel B.J."/>
            <person name="Hornburger P."/>
            <person name="Mueller R.-W."/>
            <person name="Bruemmer F."/>
            <person name="Labrenz M."/>
            <person name="Spormann A.M."/>
            <person name="Op den Camp H."/>
            <person name="Overmann J."/>
            <person name="Amann R."/>
            <person name="Jetten M.S.M."/>
            <person name="Mascher T."/>
            <person name="Medema M.H."/>
            <person name="Devos D.P."/>
            <person name="Kaster A.-K."/>
            <person name="Ovreas L."/>
            <person name="Rohde M."/>
            <person name="Galperin M.Y."/>
            <person name="Jogler C."/>
        </authorList>
    </citation>
    <scope>NUCLEOTIDE SEQUENCE [LARGE SCALE GENOMIC DNA]</scope>
    <source>
        <strain evidence="1 2">Pan161</strain>
    </source>
</reference>
<dbReference type="EMBL" id="CP036343">
    <property type="protein sequence ID" value="QDT91117.1"/>
    <property type="molecule type" value="Genomic_DNA"/>
</dbReference>
<evidence type="ECO:0000313" key="2">
    <source>
        <dbReference type="Proteomes" id="UP000316855"/>
    </source>
</evidence>
<dbReference type="AlphaFoldDB" id="A0A517VDQ1"/>
<dbReference type="RefSeq" id="WP_145227730.1">
    <property type="nucleotide sequence ID" value="NZ_CP036343.1"/>
</dbReference>
<dbReference type="Proteomes" id="UP000316855">
    <property type="component" value="Chromosome"/>
</dbReference>
<dbReference type="OrthoDB" id="9982156at2"/>
<name>A0A517VDQ1_9PLAN</name>
<accession>A0A517VDQ1</accession>
<dbReference type="KEGG" id="gax:Pan161_27720"/>
<keyword evidence="2" id="KW-1185">Reference proteome</keyword>